<dbReference type="KEGG" id="pgr:PGTG_17682"/>
<evidence type="ECO:0000313" key="1">
    <source>
        <dbReference type="EMBL" id="EFP91628.1"/>
    </source>
</evidence>
<dbReference type="InParanoid" id="E3L503"/>
<name>E3L503_PUCGT</name>
<evidence type="ECO:0000313" key="2">
    <source>
        <dbReference type="Proteomes" id="UP000008783"/>
    </source>
</evidence>
<keyword evidence="2" id="KW-1185">Reference proteome</keyword>
<organism evidence="1 2">
    <name type="scientific">Puccinia graminis f. sp. tritici (strain CRL 75-36-700-3 / race SCCL)</name>
    <name type="common">Black stem rust fungus</name>
    <dbReference type="NCBI Taxonomy" id="418459"/>
    <lineage>
        <taxon>Eukaryota</taxon>
        <taxon>Fungi</taxon>
        <taxon>Dikarya</taxon>
        <taxon>Basidiomycota</taxon>
        <taxon>Pucciniomycotina</taxon>
        <taxon>Pucciniomycetes</taxon>
        <taxon>Pucciniales</taxon>
        <taxon>Pucciniaceae</taxon>
        <taxon>Puccinia</taxon>
    </lineage>
</organism>
<reference key="1">
    <citation type="submission" date="2007-01" db="EMBL/GenBank/DDBJ databases">
        <title>The Genome Sequence of Puccinia graminis f. sp. tritici Strain CRL 75-36-700-3.</title>
        <authorList>
            <consortium name="The Broad Institute Genome Sequencing Platform"/>
            <person name="Birren B."/>
            <person name="Lander E."/>
            <person name="Galagan J."/>
            <person name="Nusbaum C."/>
            <person name="Devon K."/>
            <person name="Cuomo C."/>
            <person name="Jaffe D."/>
            <person name="Butler J."/>
            <person name="Alvarez P."/>
            <person name="Gnerre S."/>
            <person name="Grabherr M."/>
            <person name="Mauceli E."/>
            <person name="Brockman W."/>
            <person name="Young S."/>
            <person name="LaButti K."/>
            <person name="Sykes S."/>
            <person name="DeCaprio D."/>
            <person name="Crawford M."/>
            <person name="Koehrsen M."/>
            <person name="Engels R."/>
            <person name="Montgomery P."/>
            <person name="Pearson M."/>
            <person name="Howarth C."/>
            <person name="Larson L."/>
            <person name="White J."/>
            <person name="Zeng Q."/>
            <person name="Kodira C."/>
            <person name="Yandava C."/>
            <person name="Alvarado L."/>
            <person name="O'Leary S."/>
            <person name="Szabo L."/>
            <person name="Dean R."/>
            <person name="Schein J."/>
        </authorList>
    </citation>
    <scope>NUCLEOTIDE SEQUENCE</scope>
    <source>
        <strain>CRL 75-36-700-3</strain>
    </source>
</reference>
<proteinExistence type="predicted"/>
<dbReference type="GeneID" id="10531565"/>
<gene>
    <name evidence="1" type="ORF">PGTG_17682</name>
</gene>
<dbReference type="EMBL" id="DS178349">
    <property type="protein sequence ID" value="EFP91628.1"/>
    <property type="molecule type" value="Genomic_DNA"/>
</dbReference>
<protein>
    <submittedName>
        <fullName evidence="1">Uncharacterized protein</fullName>
    </submittedName>
</protein>
<dbReference type="Proteomes" id="UP000008783">
    <property type="component" value="Unassembled WGS sequence"/>
</dbReference>
<dbReference type="AlphaFoldDB" id="E3L503"/>
<dbReference type="HOGENOM" id="CLU_2198277_0_0_1"/>
<accession>E3L503</accession>
<sequence length="108" mass="12330">MTTAIVPAAHGGTFVRQISNRKSAKLARFFKILYSANAKQCLRLGKAAHRSLYRRESGVVVEKFGDRFDLFHWQHALSSILFWVQGRRSPALTRFPEDTYLPEPGQHS</sequence>
<reference evidence="2" key="2">
    <citation type="journal article" date="2011" name="Proc. Natl. Acad. Sci. U.S.A.">
        <title>Obligate biotrophy features unraveled by the genomic analysis of rust fungi.</title>
        <authorList>
            <person name="Duplessis S."/>
            <person name="Cuomo C.A."/>
            <person name="Lin Y.-C."/>
            <person name="Aerts A."/>
            <person name="Tisserant E."/>
            <person name="Veneault-Fourrey C."/>
            <person name="Joly D.L."/>
            <person name="Hacquard S."/>
            <person name="Amselem J."/>
            <person name="Cantarel B.L."/>
            <person name="Chiu R."/>
            <person name="Coutinho P.M."/>
            <person name="Feau N."/>
            <person name="Field M."/>
            <person name="Frey P."/>
            <person name="Gelhaye E."/>
            <person name="Goldberg J."/>
            <person name="Grabherr M.G."/>
            <person name="Kodira C.D."/>
            <person name="Kohler A."/>
            <person name="Kuees U."/>
            <person name="Lindquist E.A."/>
            <person name="Lucas S.M."/>
            <person name="Mago R."/>
            <person name="Mauceli E."/>
            <person name="Morin E."/>
            <person name="Murat C."/>
            <person name="Pangilinan J.L."/>
            <person name="Park R."/>
            <person name="Pearson M."/>
            <person name="Quesneville H."/>
            <person name="Rouhier N."/>
            <person name="Sakthikumar S."/>
            <person name="Salamov A.A."/>
            <person name="Schmutz J."/>
            <person name="Selles B."/>
            <person name="Shapiro H."/>
            <person name="Tanguay P."/>
            <person name="Tuskan G.A."/>
            <person name="Henrissat B."/>
            <person name="Van de Peer Y."/>
            <person name="Rouze P."/>
            <person name="Ellis J.G."/>
            <person name="Dodds P.N."/>
            <person name="Schein J.E."/>
            <person name="Zhong S."/>
            <person name="Hamelin R.C."/>
            <person name="Grigoriev I.V."/>
            <person name="Szabo L.J."/>
            <person name="Martin F."/>
        </authorList>
    </citation>
    <scope>NUCLEOTIDE SEQUENCE [LARGE SCALE GENOMIC DNA]</scope>
    <source>
        <strain evidence="2">CRL 75-36-700-3 / race SCCL</strain>
    </source>
</reference>
<dbReference type="RefSeq" id="XP_003336047.1">
    <property type="nucleotide sequence ID" value="XM_003335999.1"/>
</dbReference>
<dbReference type="VEuPathDB" id="FungiDB:PGTG_17682"/>